<dbReference type="Gene3D" id="1.10.472.10">
    <property type="entry name" value="Cyclin-like"/>
    <property type="match status" value="1"/>
</dbReference>
<evidence type="ECO:0000313" key="12">
    <source>
        <dbReference type="EMBL" id="PRW05810.1"/>
    </source>
</evidence>
<evidence type="ECO:0000256" key="8">
    <source>
        <dbReference type="ARBA" id="ARBA00023163"/>
    </source>
</evidence>
<dbReference type="AlphaFoldDB" id="A0A2P6TB80"/>
<dbReference type="PRINTS" id="PR00685">
    <property type="entry name" value="TIFACTORIIB"/>
</dbReference>
<keyword evidence="5" id="KW-0862">Zinc</keyword>
<feature type="region of interest" description="Disordered" evidence="10">
    <location>
        <begin position="612"/>
        <end position="649"/>
    </location>
</feature>
<dbReference type="GO" id="GO:0097550">
    <property type="term" value="C:transcription preinitiation complex"/>
    <property type="evidence" value="ECO:0007669"/>
    <property type="project" value="TreeGrafter"/>
</dbReference>
<dbReference type="GO" id="GO:0070897">
    <property type="term" value="P:transcription preinitiation complex assembly"/>
    <property type="evidence" value="ECO:0007669"/>
    <property type="project" value="InterPro"/>
</dbReference>
<dbReference type="Pfam" id="PF07741">
    <property type="entry name" value="BRF1"/>
    <property type="match status" value="1"/>
</dbReference>
<feature type="domain" description="Cyclin-like" evidence="11">
    <location>
        <begin position="192"/>
        <end position="296"/>
    </location>
</feature>
<comment type="similarity">
    <text evidence="2">Belongs to the TFIIB family.</text>
</comment>
<feature type="region of interest" description="Disordered" evidence="10">
    <location>
        <begin position="430"/>
        <end position="566"/>
    </location>
</feature>
<comment type="caution">
    <text evidence="12">The sequence shown here is derived from an EMBL/GenBank/DDBJ whole genome shotgun (WGS) entry which is preliminary data.</text>
</comment>
<evidence type="ECO:0000313" key="13">
    <source>
        <dbReference type="Proteomes" id="UP000239899"/>
    </source>
</evidence>
<dbReference type="Pfam" id="PF00382">
    <property type="entry name" value="TFIIB"/>
    <property type="match status" value="2"/>
</dbReference>
<keyword evidence="4" id="KW-0863">Zinc-finger</keyword>
<dbReference type="GO" id="GO:0008270">
    <property type="term" value="F:zinc ion binding"/>
    <property type="evidence" value="ECO:0007669"/>
    <property type="project" value="UniProtKB-KW"/>
</dbReference>
<feature type="compositionally biased region" description="Gly residues" evidence="10">
    <location>
        <begin position="742"/>
        <end position="762"/>
    </location>
</feature>
<dbReference type="InterPro" id="IPR013763">
    <property type="entry name" value="Cyclin-like_dom"/>
</dbReference>
<keyword evidence="8" id="KW-0804">Transcription</keyword>
<dbReference type="InterPro" id="IPR036915">
    <property type="entry name" value="Cyclin-like_sf"/>
</dbReference>
<evidence type="ECO:0000256" key="7">
    <source>
        <dbReference type="ARBA" id="ARBA00023159"/>
    </source>
</evidence>
<dbReference type="SUPFAM" id="SSF47954">
    <property type="entry name" value="Cyclin-like"/>
    <property type="match status" value="2"/>
</dbReference>
<evidence type="ECO:0000256" key="9">
    <source>
        <dbReference type="ARBA" id="ARBA00023242"/>
    </source>
</evidence>
<dbReference type="GO" id="GO:0000995">
    <property type="term" value="F:RNA polymerase III general transcription initiation factor activity"/>
    <property type="evidence" value="ECO:0007669"/>
    <property type="project" value="TreeGrafter"/>
</dbReference>
<dbReference type="InterPro" id="IPR011665">
    <property type="entry name" value="BRF1_TBP-bd_dom"/>
</dbReference>
<feature type="region of interest" description="Disordered" evidence="10">
    <location>
        <begin position="679"/>
        <end position="808"/>
    </location>
</feature>
<evidence type="ECO:0000256" key="2">
    <source>
        <dbReference type="ARBA" id="ARBA00010857"/>
    </source>
</evidence>
<evidence type="ECO:0000256" key="3">
    <source>
        <dbReference type="ARBA" id="ARBA00022723"/>
    </source>
</evidence>
<feature type="compositionally biased region" description="Low complexity" evidence="10">
    <location>
        <begin position="534"/>
        <end position="543"/>
    </location>
</feature>
<evidence type="ECO:0000256" key="1">
    <source>
        <dbReference type="ARBA" id="ARBA00004123"/>
    </source>
</evidence>
<keyword evidence="9" id="KW-0539">Nucleus</keyword>
<dbReference type="Gene3D" id="1.20.5.650">
    <property type="entry name" value="Single helix bin"/>
    <property type="match status" value="1"/>
</dbReference>
<feature type="compositionally biased region" description="Low complexity" evidence="10">
    <location>
        <begin position="481"/>
        <end position="511"/>
    </location>
</feature>
<dbReference type="Gene3D" id="1.10.472.170">
    <property type="match status" value="1"/>
</dbReference>
<evidence type="ECO:0000256" key="6">
    <source>
        <dbReference type="ARBA" id="ARBA00023015"/>
    </source>
</evidence>
<evidence type="ECO:0000259" key="11">
    <source>
        <dbReference type="SMART" id="SM00385"/>
    </source>
</evidence>
<dbReference type="GO" id="GO:0005634">
    <property type="term" value="C:nucleus"/>
    <property type="evidence" value="ECO:0007669"/>
    <property type="project" value="UniProtKB-SubCell"/>
</dbReference>
<dbReference type="SMART" id="SM00385">
    <property type="entry name" value="CYCLIN"/>
    <property type="match status" value="2"/>
</dbReference>
<dbReference type="CDD" id="cd20553">
    <property type="entry name" value="CYCLIN_TFIIIB90_rpt1"/>
    <property type="match status" value="1"/>
</dbReference>
<keyword evidence="13" id="KW-1185">Reference proteome</keyword>
<feature type="domain" description="Cyclin-like" evidence="11">
    <location>
        <begin position="91"/>
        <end position="174"/>
    </location>
</feature>
<keyword evidence="6" id="KW-0805">Transcription regulation</keyword>
<dbReference type="CDD" id="cd20554">
    <property type="entry name" value="CYCLIN_TFIIIB90_rpt2"/>
    <property type="match status" value="1"/>
</dbReference>
<feature type="compositionally biased region" description="Acidic residues" evidence="10">
    <location>
        <begin position="544"/>
        <end position="566"/>
    </location>
</feature>
<dbReference type="InterPro" id="IPR013150">
    <property type="entry name" value="TFIIB_cyclin"/>
</dbReference>
<dbReference type="GO" id="GO:0017025">
    <property type="term" value="F:TBP-class protein binding"/>
    <property type="evidence" value="ECO:0007669"/>
    <property type="project" value="InterPro"/>
</dbReference>
<name>A0A2P6TB80_CHLSO</name>
<evidence type="ECO:0000256" key="5">
    <source>
        <dbReference type="ARBA" id="ARBA00022833"/>
    </source>
</evidence>
<sequence>MVYCNYCEVEVEVEVDDANGFSCCVQCGRVLEDTAFSADVTFQKDAGGESTVLGQFVNEAGVARGIGRIHGGRVYSYSADSHEKAQQRGRHDIAHLVDQLSVRPREESIESAHRLYKIALQRGFTRGRRTNQVAAACLYLVCRQDSKPFLLIDFSDVLQINVFTLGAVFLQLAKLLRVTEHPMFAKPVDPSLYIHRFADRLDFGRQMHQVANTALRLVASMKRDWIQTGRRPSGICGAAIYIAAHIHGFERSIRDIVSVVHIGEHTLSKRLYEFSHTSASTFTADEFEERAKQIEHDETQRLETAPPTDAPVGLLEQAGCEHLRAGDAHFAHGMCKACYLEFIQTSGGVSGGANPPAYDRARRKEEAELLALPEPESEEATEDALAEEHDIAAGMREAFHDERLQQFAAFLPSSAEELAAEEEEVAAAAARRARKRKAGVEPGEQPAEQQQQPEQQQEQQQQQGQTDAMQGVVAAERTQDEQQPQQAAEAAAAGKGSGEPGASPTAAAAAGRSEQTAAHHGSSGEDEEGGAGGQADAQQQQQQGEEEEAEEEGDDTLSDIADEDVEMYLAGEAEVRCKEEIWNMMNRDWLEKQAAKRAAQELAEKAAAEAAEAQEAAEAAGVQYKRGRGRPVGSKTKNHRAGLPEGPPAETAQEAAMRMLDHRKLSSKINYSALADLFADDGGAPGEPPALAPEALEGEEEGGHGAAVSAAMRKRQEEAAEEAARREAQQAAALAKERQRVGGLGLHGAGGGLGAGRLGGAGPLSPRAGGLSRRVGGLGSLKDGGFRSQMTSSLGGAGGSTKKVRFAD</sequence>
<comment type="subcellular location">
    <subcellularLocation>
        <location evidence="1">Nucleus</location>
    </subcellularLocation>
</comment>
<keyword evidence="7" id="KW-0010">Activator</keyword>
<accession>A0A2P6TB80</accession>
<dbReference type="PANTHER" id="PTHR11618">
    <property type="entry name" value="TRANSCRIPTION INITIATION FACTOR IIB-RELATED"/>
    <property type="match status" value="1"/>
</dbReference>
<feature type="compositionally biased region" description="Basic and acidic residues" evidence="10">
    <location>
        <begin position="714"/>
        <end position="728"/>
    </location>
</feature>
<dbReference type="InterPro" id="IPR000812">
    <property type="entry name" value="TFIIB"/>
</dbReference>
<dbReference type="PANTHER" id="PTHR11618:SF4">
    <property type="entry name" value="TRANSCRIPTION FACTOR IIIB 90 KDA SUBUNIT"/>
    <property type="match status" value="1"/>
</dbReference>
<dbReference type="FunFam" id="1.10.472.10:FF:000007">
    <property type="entry name" value="Transcription factor IIIB 90 kDa subunit"/>
    <property type="match status" value="1"/>
</dbReference>
<dbReference type="FunFam" id="1.10.472.10:FF:000066">
    <property type="entry name" value="Transcription factor IIIB subunit"/>
    <property type="match status" value="1"/>
</dbReference>
<dbReference type="OrthoDB" id="511529at2759"/>
<dbReference type="GO" id="GO:0001006">
    <property type="term" value="F:RNA polymerase III type 3 promoter sequence-specific DNA binding"/>
    <property type="evidence" value="ECO:0007669"/>
    <property type="project" value="TreeGrafter"/>
</dbReference>
<reference evidence="12 13" key="1">
    <citation type="journal article" date="2018" name="Plant J.">
        <title>Genome sequences of Chlorella sorokiniana UTEX 1602 and Micractinium conductrix SAG 241.80: implications to maltose excretion by a green alga.</title>
        <authorList>
            <person name="Arriola M.B."/>
            <person name="Velmurugan N."/>
            <person name="Zhang Y."/>
            <person name="Plunkett M.H."/>
            <person name="Hondzo H."/>
            <person name="Barney B.M."/>
        </authorList>
    </citation>
    <scope>NUCLEOTIDE SEQUENCE [LARGE SCALE GENOMIC DNA]</scope>
    <source>
        <strain evidence="13">UTEX 1602</strain>
    </source>
</reference>
<proteinExistence type="inferred from homology"/>
<dbReference type="Proteomes" id="UP000239899">
    <property type="component" value="Unassembled WGS sequence"/>
</dbReference>
<protein>
    <submittedName>
        <fullName evidence="12">Transcription factor IIIB 90 kDa subunit</fullName>
    </submittedName>
</protein>
<evidence type="ECO:0000256" key="4">
    <source>
        <dbReference type="ARBA" id="ARBA00022771"/>
    </source>
</evidence>
<organism evidence="12 13">
    <name type="scientific">Chlorella sorokiniana</name>
    <name type="common">Freshwater green alga</name>
    <dbReference type="NCBI Taxonomy" id="3076"/>
    <lineage>
        <taxon>Eukaryota</taxon>
        <taxon>Viridiplantae</taxon>
        <taxon>Chlorophyta</taxon>
        <taxon>core chlorophytes</taxon>
        <taxon>Trebouxiophyceae</taxon>
        <taxon>Chlorellales</taxon>
        <taxon>Chlorellaceae</taxon>
        <taxon>Chlorella clade</taxon>
        <taxon>Chlorella</taxon>
    </lineage>
</organism>
<gene>
    <name evidence="12" type="ORF">C2E21_9452</name>
</gene>
<dbReference type="STRING" id="3076.A0A2P6TB80"/>
<evidence type="ECO:0000256" key="10">
    <source>
        <dbReference type="SAM" id="MobiDB-lite"/>
    </source>
</evidence>
<dbReference type="EMBL" id="LHPG02000028">
    <property type="protein sequence ID" value="PRW05810.1"/>
    <property type="molecule type" value="Genomic_DNA"/>
</dbReference>
<dbReference type="GO" id="GO:0000126">
    <property type="term" value="C:transcription factor TFIIIB complex"/>
    <property type="evidence" value="ECO:0007669"/>
    <property type="project" value="TreeGrafter"/>
</dbReference>
<feature type="compositionally biased region" description="Low complexity" evidence="10">
    <location>
        <begin position="441"/>
        <end position="465"/>
    </location>
</feature>
<keyword evidence="3" id="KW-0479">Metal-binding</keyword>